<evidence type="ECO:0000256" key="8">
    <source>
        <dbReference type="HAMAP-Rule" id="MF_00277"/>
    </source>
</evidence>
<dbReference type="SUPFAM" id="SSF81891">
    <property type="entry name" value="Poly A polymerase C-terminal region-like"/>
    <property type="match status" value="1"/>
</dbReference>
<dbReference type="InterPro" id="IPR013546">
    <property type="entry name" value="PII_UdlTrfase/GS_AdlTrfase"/>
</dbReference>
<evidence type="ECO:0000256" key="1">
    <source>
        <dbReference type="ARBA" id="ARBA00022679"/>
    </source>
</evidence>
<name>A0A9X1XHU1_9VIBR</name>
<comment type="function">
    <text evidence="8">Modifies, by uridylylation and deuridylylation, the PII regulatory proteins (GlnB and homologs), in response to the nitrogen status of the cell that GlnD senses through the glutamine level. Under low glutamine levels, catalyzes the conversion of the PII proteins and UTP to PII-UMP and PPi, while under higher glutamine levels, GlnD hydrolyzes PII-UMP to PII and UMP (deuridylylation). Thus, controls uridylylation state and activity of the PII proteins, and plays an important role in the regulation of nitrogen metabolism.</text>
</comment>
<comment type="caution">
    <text evidence="8">Lacks conserved residue(s) required for the propagation of feature annotation.</text>
</comment>
<proteinExistence type="inferred from homology"/>
<keyword evidence="4 8" id="KW-0378">Hydrolase</keyword>
<keyword evidence="6 8" id="KW-0511">Multifunctional enzyme</keyword>
<dbReference type="PANTHER" id="PTHR47320:SF1">
    <property type="entry name" value="BIFUNCTIONAL URIDYLYLTRANSFERASE_URIDYLYL-REMOVING ENZYME"/>
    <property type="match status" value="1"/>
</dbReference>
<evidence type="ECO:0000256" key="7">
    <source>
        <dbReference type="ARBA" id="ARBA00047968"/>
    </source>
</evidence>
<dbReference type="InterPro" id="IPR043519">
    <property type="entry name" value="NT_sf"/>
</dbReference>
<dbReference type="CDD" id="cd04899">
    <property type="entry name" value="ACT_ACR-UUR-like_2"/>
    <property type="match status" value="1"/>
</dbReference>
<evidence type="ECO:0000256" key="6">
    <source>
        <dbReference type="ARBA" id="ARBA00023268"/>
    </source>
</evidence>
<evidence type="ECO:0000256" key="4">
    <source>
        <dbReference type="ARBA" id="ARBA00022801"/>
    </source>
</evidence>
<comment type="catalytic activity">
    <reaction evidence="8">
        <text>[protein-PII]-uridylyl-L-tyrosine + H2O = [protein-PII]-L-tyrosine + UMP + H(+)</text>
        <dbReference type="Rhea" id="RHEA:48600"/>
        <dbReference type="Rhea" id="RHEA-COMP:12147"/>
        <dbReference type="Rhea" id="RHEA-COMP:12148"/>
        <dbReference type="ChEBI" id="CHEBI:15377"/>
        <dbReference type="ChEBI" id="CHEBI:15378"/>
        <dbReference type="ChEBI" id="CHEBI:46858"/>
        <dbReference type="ChEBI" id="CHEBI:57865"/>
        <dbReference type="ChEBI" id="CHEBI:90602"/>
    </reaction>
</comment>
<dbReference type="AlphaFoldDB" id="A0A9X1XHU1"/>
<dbReference type="CDD" id="cd00077">
    <property type="entry name" value="HDc"/>
    <property type="match status" value="1"/>
</dbReference>
<dbReference type="Pfam" id="PF01909">
    <property type="entry name" value="NTP_transf_2"/>
    <property type="match status" value="1"/>
</dbReference>
<dbReference type="Pfam" id="PF08335">
    <property type="entry name" value="GlnD_UR_UTase"/>
    <property type="match status" value="1"/>
</dbReference>
<dbReference type="CDD" id="cd04900">
    <property type="entry name" value="ACT_UUR-like_1"/>
    <property type="match status" value="1"/>
</dbReference>
<dbReference type="EC" id="2.7.7.59" evidence="8"/>
<organism evidence="11 12">
    <name type="scientific">Vibrio amylolyticus</name>
    <dbReference type="NCBI Taxonomy" id="2847292"/>
    <lineage>
        <taxon>Bacteria</taxon>
        <taxon>Pseudomonadati</taxon>
        <taxon>Pseudomonadota</taxon>
        <taxon>Gammaproteobacteria</taxon>
        <taxon>Vibrionales</taxon>
        <taxon>Vibrionaceae</taxon>
        <taxon>Vibrio</taxon>
    </lineage>
</organism>
<comment type="similarity">
    <text evidence="8">Belongs to the GlnD family.</text>
</comment>
<dbReference type="RefSeq" id="WP_248007692.1">
    <property type="nucleotide sequence ID" value="NZ_JAJHVV010000002.1"/>
</dbReference>
<keyword evidence="12" id="KW-1185">Reference proteome</keyword>
<dbReference type="InterPro" id="IPR003607">
    <property type="entry name" value="HD/PDEase_dom"/>
</dbReference>
<sequence length="874" mass="100367">MAYQSPLTFSTEQLSIASLKKQLELFSDYQKSEFLSHHPINDLVLGRSDYMDLLLHRLWNEYGFEKLPHISLVAVGGYGRGELHPLSDIDILVVSKKSLPDNLGAKVSEFITLLWDLRLEIGHAVRTIDECATIGKQDLTVATNLQEARLLCGCEDTFHQLTTTISSPSFWPSDGFYKAKIQEQKQRHARYHDTTYNLEPDIKSTPGGLRDIHTLSWVARRHFGATSLLEMSKYGFLTDAEYRELVECQDFLWRVRFALHIELKRYDNRLTFGHQAQVAESLGFIGEGNRGVEMMMKEFYRTLRRVAELNKMLLKLFDQAILENGVEYEAEILSNDFQRRGKLIEARKPALFQARPETILDMFIHIANDSSIEGVAPATMRQLRTARRRLNKFLHVIPEAREKFMELVCHPNCLHKAFSLMHKLGVLASYLPQWSQIVGQMQFDLFHVYTVDEHSIRLLKHINRFSYASNHDKHPICCEVYPRLHKKELLVLAAIFHDIGKGRSGDHSDIGAVEAYNFCIEHGLSKPEAKLVSWLVQNHLLMSVTAQRRDIYDPEVITEFAKKVRDEEHLELLVCLTVADICATNPELWNSWKRTLLAELFYSTQRALRRGLENPVDVRDRIRHNQQLSSALLRKEGFSAREIEVLWQRFKADYFLRHTHKQIAWHCTHLLNQTDDSKPLILISEKATRGGTEVFVYARDQNALFATVVAELDRRNLNVHDAQVMTSKDGFVLDTFMILDQNGEAIDASRHKAIIKHLAHVLEDGRPTKIKTRRTPRNLQHFTVKTKVEFLPTKSNKRTLMEFVALDTPGLLAKVGATFADLEISLHAAKITTIGERAEDLFILTNGQGGRLDEETQNQLRERLVENIAEAAPN</sequence>
<keyword evidence="3" id="KW-0677">Repeat</keyword>
<dbReference type="NCBIfam" id="NF002487">
    <property type="entry name" value="PRK01759.1"/>
    <property type="match status" value="1"/>
</dbReference>
<feature type="region of interest" description="Uridylyltransferase" evidence="8">
    <location>
        <begin position="1"/>
        <end position="332"/>
    </location>
</feature>
<dbReference type="Proteomes" id="UP001139559">
    <property type="component" value="Unassembled WGS sequence"/>
</dbReference>
<dbReference type="InterPro" id="IPR002934">
    <property type="entry name" value="Polymerase_NTP_transf_dom"/>
</dbReference>
<accession>A0A9X1XHU1</accession>
<dbReference type="NCBIfam" id="TIGR01693">
    <property type="entry name" value="UTase_glnD"/>
    <property type="match status" value="1"/>
</dbReference>
<dbReference type="InterPro" id="IPR006674">
    <property type="entry name" value="HD_domain"/>
</dbReference>
<dbReference type="GO" id="GO:0008773">
    <property type="term" value="F:[protein-PII] uridylyltransferase activity"/>
    <property type="evidence" value="ECO:0007669"/>
    <property type="project" value="UniProtKB-UniRule"/>
</dbReference>
<dbReference type="PANTHER" id="PTHR47320">
    <property type="entry name" value="BIFUNCTIONAL URIDYLYLTRANSFERASE/URIDYLYL-REMOVING ENZYME"/>
    <property type="match status" value="1"/>
</dbReference>
<dbReference type="PROSITE" id="PS51671">
    <property type="entry name" value="ACT"/>
    <property type="match status" value="2"/>
</dbReference>
<dbReference type="Pfam" id="PF01966">
    <property type="entry name" value="HD"/>
    <property type="match status" value="1"/>
</dbReference>
<keyword evidence="1 8" id="KW-0808">Transferase</keyword>
<dbReference type="CDD" id="cd05401">
    <property type="entry name" value="NT_GlnE_GlnD_like"/>
    <property type="match status" value="1"/>
</dbReference>
<dbReference type="GO" id="GO:0008081">
    <property type="term" value="F:phosphoric diester hydrolase activity"/>
    <property type="evidence" value="ECO:0007669"/>
    <property type="project" value="UniProtKB-UniRule"/>
</dbReference>
<evidence type="ECO:0000259" key="10">
    <source>
        <dbReference type="PROSITE" id="PS51831"/>
    </source>
</evidence>
<dbReference type="EMBL" id="JAJHVV010000002">
    <property type="protein sequence ID" value="MCK6262586.1"/>
    <property type="molecule type" value="Genomic_DNA"/>
</dbReference>
<evidence type="ECO:0000313" key="12">
    <source>
        <dbReference type="Proteomes" id="UP001139559"/>
    </source>
</evidence>
<feature type="domain" description="ACT" evidence="9">
    <location>
        <begin position="800"/>
        <end position="874"/>
    </location>
</feature>
<comment type="cofactor">
    <cofactor evidence="8">
        <name>Mg(2+)</name>
        <dbReference type="ChEBI" id="CHEBI:18420"/>
    </cofactor>
</comment>
<dbReference type="InterPro" id="IPR045865">
    <property type="entry name" value="ACT-like_dom_sf"/>
</dbReference>
<dbReference type="HAMAP" id="MF_00277">
    <property type="entry name" value="PII_uridylyl_transf"/>
    <property type="match status" value="1"/>
</dbReference>
<evidence type="ECO:0000256" key="2">
    <source>
        <dbReference type="ARBA" id="ARBA00022695"/>
    </source>
</evidence>
<comment type="caution">
    <text evidence="11">The sequence shown here is derived from an EMBL/GenBank/DDBJ whole genome shotgun (WGS) entry which is preliminary data.</text>
</comment>
<dbReference type="PIRSF" id="PIRSF006288">
    <property type="entry name" value="PII_uridyltransf"/>
    <property type="match status" value="1"/>
</dbReference>
<feature type="domain" description="HD" evidence="10">
    <location>
        <begin position="451"/>
        <end position="573"/>
    </location>
</feature>
<evidence type="ECO:0000256" key="3">
    <source>
        <dbReference type="ARBA" id="ARBA00022737"/>
    </source>
</evidence>
<dbReference type="Gene3D" id="1.10.3090.10">
    <property type="entry name" value="cca-adding enzyme, domain 2"/>
    <property type="match status" value="1"/>
</dbReference>
<dbReference type="SUPFAM" id="SSF81593">
    <property type="entry name" value="Nucleotidyltransferase substrate binding subunit/domain"/>
    <property type="match status" value="1"/>
</dbReference>
<comment type="catalytic activity">
    <reaction evidence="7">
        <text>guanosine 3',5'-bis(diphosphate) + H2O = GDP + diphosphate + H(+)</text>
        <dbReference type="Rhea" id="RHEA:14253"/>
        <dbReference type="ChEBI" id="CHEBI:15377"/>
        <dbReference type="ChEBI" id="CHEBI:15378"/>
        <dbReference type="ChEBI" id="CHEBI:33019"/>
        <dbReference type="ChEBI" id="CHEBI:58189"/>
        <dbReference type="ChEBI" id="CHEBI:77828"/>
        <dbReference type="EC" id="3.1.7.2"/>
    </reaction>
</comment>
<dbReference type="NCBIfam" id="NF003448">
    <property type="entry name" value="PRK05007.1"/>
    <property type="match status" value="1"/>
</dbReference>
<dbReference type="PROSITE" id="PS51831">
    <property type="entry name" value="HD"/>
    <property type="match status" value="1"/>
</dbReference>
<comment type="catalytic activity">
    <reaction evidence="8">
        <text>[protein-PII]-L-tyrosine + UTP = [protein-PII]-uridylyl-L-tyrosine + diphosphate</text>
        <dbReference type="Rhea" id="RHEA:13673"/>
        <dbReference type="Rhea" id="RHEA-COMP:12147"/>
        <dbReference type="Rhea" id="RHEA-COMP:12148"/>
        <dbReference type="ChEBI" id="CHEBI:33019"/>
        <dbReference type="ChEBI" id="CHEBI:46398"/>
        <dbReference type="ChEBI" id="CHEBI:46858"/>
        <dbReference type="ChEBI" id="CHEBI:90602"/>
        <dbReference type="EC" id="2.7.7.59"/>
    </reaction>
</comment>
<dbReference type="InterPro" id="IPR010043">
    <property type="entry name" value="UTase/UR"/>
</dbReference>
<dbReference type="EC" id="3.1.4.-" evidence="8"/>
<dbReference type="InterPro" id="IPR002912">
    <property type="entry name" value="ACT_dom"/>
</dbReference>
<gene>
    <name evidence="8 11" type="primary">glnD</name>
    <name evidence="11" type="ORF">KP803_04785</name>
</gene>
<dbReference type="SUPFAM" id="SSF81301">
    <property type="entry name" value="Nucleotidyltransferase"/>
    <property type="match status" value="1"/>
</dbReference>
<dbReference type="GO" id="GO:0006808">
    <property type="term" value="P:regulation of nitrogen utilization"/>
    <property type="evidence" value="ECO:0007669"/>
    <property type="project" value="UniProtKB-UniRule"/>
</dbReference>
<evidence type="ECO:0000259" key="9">
    <source>
        <dbReference type="PROSITE" id="PS51671"/>
    </source>
</evidence>
<evidence type="ECO:0000256" key="5">
    <source>
        <dbReference type="ARBA" id="ARBA00022842"/>
    </source>
</evidence>
<dbReference type="Pfam" id="PF01842">
    <property type="entry name" value="ACT"/>
    <property type="match status" value="1"/>
</dbReference>
<dbReference type="SUPFAM" id="SSF55021">
    <property type="entry name" value="ACT-like"/>
    <property type="match status" value="2"/>
</dbReference>
<reference evidence="11" key="1">
    <citation type="submission" date="2021-11" db="EMBL/GenBank/DDBJ databases">
        <title>Vibrio ZSDE26 sp. nov. and Vibrio ZSDZ34 sp. nov., isolated from coastal seawater in Qingdao.</title>
        <authorList>
            <person name="Zhang P."/>
        </authorList>
    </citation>
    <scope>NUCLEOTIDE SEQUENCE</scope>
    <source>
        <strain evidence="11">ZSDE26</strain>
    </source>
</reference>
<comment type="activity regulation">
    <text evidence="8">Uridylyltransferase (UTase) activity is inhibited by glutamine, while glutamine activates uridylyl-removing (UR) activity.</text>
</comment>
<keyword evidence="2 8" id="KW-0548">Nucleotidyltransferase</keyword>
<protein>
    <recommendedName>
        <fullName evidence="8">Bifunctional uridylyltransferase/uridylyl-removing enzyme</fullName>
        <shortName evidence="8">UTase/UR</shortName>
    </recommendedName>
    <alternativeName>
        <fullName evidence="8">Bifunctional [protein-PII] modification enzyme</fullName>
    </alternativeName>
    <alternativeName>
        <fullName evidence="8">Bifunctional nitrogen sensor protein</fullName>
    </alternativeName>
    <domain>
        <recommendedName>
            <fullName evidence="8">[Protein-PII] uridylyltransferase</fullName>
            <shortName evidence="8">PII uridylyltransferase</shortName>
            <shortName evidence="8">UTase</shortName>
            <ecNumber evidence="8">2.7.7.59</ecNumber>
        </recommendedName>
    </domain>
    <domain>
        <recommendedName>
            <fullName evidence="8">[Protein-PII]-UMP uridylyl-removing enzyme</fullName>
            <shortName evidence="8">UR</shortName>
            <ecNumber evidence="8">3.1.4.-</ecNumber>
        </recommendedName>
    </domain>
</protein>
<dbReference type="GO" id="GO:0008893">
    <property type="term" value="F:guanosine-3',5'-bis(diphosphate) 3'-diphosphatase activity"/>
    <property type="evidence" value="ECO:0007669"/>
    <property type="project" value="UniProtKB-EC"/>
</dbReference>
<comment type="domain">
    <text evidence="8">Has four distinct domains: an N-terminal nucleotidyltransferase (NT) domain responsible for UTase activity, a central HD domain that encodes UR activity, and two C-terminal ACT domains that seem to have a role in glutamine sensing.</text>
</comment>
<dbReference type="SMART" id="SM00471">
    <property type="entry name" value="HDc"/>
    <property type="match status" value="1"/>
</dbReference>
<feature type="domain" description="ACT" evidence="9">
    <location>
        <begin position="693"/>
        <end position="777"/>
    </location>
</feature>
<keyword evidence="5 8" id="KW-0460">Magnesium</keyword>
<evidence type="ECO:0000313" key="11">
    <source>
        <dbReference type="EMBL" id="MCK6262586.1"/>
    </source>
</evidence>